<organism evidence="1 2">
    <name type="scientific">Persea americana</name>
    <name type="common">Avocado</name>
    <dbReference type="NCBI Taxonomy" id="3435"/>
    <lineage>
        <taxon>Eukaryota</taxon>
        <taxon>Viridiplantae</taxon>
        <taxon>Streptophyta</taxon>
        <taxon>Embryophyta</taxon>
        <taxon>Tracheophyta</taxon>
        <taxon>Spermatophyta</taxon>
        <taxon>Magnoliopsida</taxon>
        <taxon>Magnoliidae</taxon>
        <taxon>Laurales</taxon>
        <taxon>Lauraceae</taxon>
        <taxon>Persea</taxon>
    </lineage>
</organism>
<dbReference type="Proteomes" id="UP001234297">
    <property type="component" value="Chromosome 8"/>
</dbReference>
<sequence length="868" mass="92953">MNRVRPYPPLFSILMYFHIQMGKYSPVTLFAQCILLFLLTSYQQHLPTASENTASKMYIVYMGERKHSDPSLVVDSHHNVLATVLGTSKETAADSIIYHYKHGFSGFATRLTDSQAKMMAEIGAWLELIELQLQLQLNSSMGTHDSNRAIEMPGVVDVIPKMVHKLHTTRSWDYLGLSFSHATNNPYPKSNMGDGIIVGVIDTGIWPESKSFSDQGLGPIPSRWKGACVGGDQFNSTHCNRKLIGARWHNKGVEEGAINTTAAMEYFSPRDAVRHGTHTASIAVGSLVHDVSFKGLALGTARGGAPRARLAVYRACWNLPGGPVACTNVDVLKAVEEAIHDGVDVLSLSLGGLASPFMLPIIDIGLLHAVAKGITVVCAAGNDGPRLHTVDHIVPWIISVAASTMDRSSPSPIMLGNNGTIVGQSTFTGDKETGFRDLGCPGDFTDTPTCNCEDIVPDSRMKGKVVLCFASASSDGDINKAIQGVGNFKSSGGVGAIIAIYPTLLTNCYNWQCIIVDYDLGTQIFSYTLSSRTETAAQSPFAVVFRGDDGQSTMEGGSNGDDGDEALSTRGGSCVAAPVFLGDDGKEATIVLTDQKREQQPFLTQATMMITESFSHAGDGRQPDVAASGVNVLAAYVPKEEKSYESFAFDSGTSMACPIVSGIVALLKVLHPSWSPPAIRSALATTASTTDPSGEPIFTVEEPQMVANPFHFGSGIVNPNRAADPGLIYDMGMADYVDHYLCSIGSMDSADCPSKKHSMLNLNLPSITIPNLRGSVTVSRTVTNVGPVDSTYVASIEHPLGVKVGLMPLKLAFNSTVKTLSFTVTLSSNHKGIGGYYFGRLSWSDGIHKVTIPISVKTEIIPSYTDRF</sequence>
<accession>A0ACC2LGU5</accession>
<protein>
    <submittedName>
        <fullName evidence="1">Uncharacterized protein</fullName>
    </submittedName>
</protein>
<reference evidence="1 2" key="1">
    <citation type="journal article" date="2022" name="Hortic Res">
        <title>A haplotype resolved chromosomal level avocado genome allows analysis of novel avocado genes.</title>
        <authorList>
            <person name="Nath O."/>
            <person name="Fletcher S.J."/>
            <person name="Hayward A."/>
            <person name="Shaw L.M."/>
            <person name="Masouleh A.K."/>
            <person name="Furtado A."/>
            <person name="Henry R.J."/>
            <person name="Mitter N."/>
        </authorList>
    </citation>
    <scope>NUCLEOTIDE SEQUENCE [LARGE SCALE GENOMIC DNA]</scope>
    <source>
        <strain evidence="2">cv. Hass</strain>
    </source>
</reference>
<dbReference type="EMBL" id="CM056816">
    <property type="protein sequence ID" value="KAJ8632436.1"/>
    <property type="molecule type" value="Genomic_DNA"/>
</dbReference>
<evidence type="ECO:0000313" key="2">
    <source>
        <dbReference type="Proteomes" id="UP001234297"/>
    </source>
</evidence>
<comment type="caution">
    <text evidence="1">The sequence shown here is derived from an EMBL/GenBank/DDBJ whole genome shotgun (WGS) entry which is preliminary data.</text>
</comment>
<proteinExistence type="predicted"/>
<name>A0ACC2LGU5_PERAE</name>
<keyword evidence="2" id="KW-1185">Reference proteome</keyword>
<gene>
    <name evidence="1" type="ORF">MRB53_025772</name>
</gene>
<evidence type="ECO:0000313" key="1">
    <source>
        <dbReference type="EMBL" id="KAJ8632436.1"/>
    </source>
</evidence>